<proteinExistence type="predicted"/>
<dbReference type="Proteomes" id="UP000887569">
    <property type="component" value="Unplaced"/>
</dbReference>
<dbReference type="AlphaFoldDB" id="A0A914ZSL2"/>
<protein>
    <submittedName>
        <fullName evidence="2">Uncharacterized protein</fullName>
    </submittedName>
</protein>
<reference evidence="2" key="1">
    <citation type="submission" date="2022-11" db="UniProtKB">
        <authorList>
            <consortium name="WormBaseParasite"/>
        </authorList>
    </citation>
    <scope>IDENTIFICATION</scope>
</reference>
<accession>A0A914ZSL2</accession>
<evidence type="ECO:0000313" key="1">
    <source>
        <dbReference type="Proteomes" id="UP000887569"/>
    </source>
</evidence>
<keyword evidence="1" id="KW-1185">Reference proteome</keyword>
<evidence type="ECO:0000313" key="2">
    <source>
        <dbReference type="WBParaSite" id="PgB18_g020_t03"/>
    </source>
</evidence>
<sequence>MKICYSFVKCTVKILEIIVFDMIMPLSVVSNLHGVCILEEAETVTASKTRLSVFCMQTFAFKCLS</sequence>
<dbReference type="WBParaSite" id="PgB18_g020_t03">
    <property type="protein sequence ID" value="PgB18_g020_t03"/>
    <property type="gene ID" value="PgB18_g020"/>
</dbReference>
<organism evidence="1 2">
    <name type="scientific">Parascaris univalens</name>
    <name type="common">Nematode worm</name>
    <dbReference type="NCBI Taxonomy" id="6257"/>
    <lineage>
        <taxon>Eukaryota</taxon>
        <taxon>Metazoa</taxon>
        <taxon>Ecdysozoa</taxon>
        <taxon>Nematoda</taxon>
        <taxon>Chromadorea</taxon>
        <taxon>Rhabditida</taxon>
        <taxon>Spirurina</taxon>
        <taxon>Ascaridomorpha</taxon>
        <taxon>Ascaridoidea</taxon>
        <taxon>Ascarididae</taxon>
        <taxon>Parascaris</taxon>
    </lineage>
</organism>
<name>A0A914ZSL2_PARUN</name>